<dbReference type="Proteomes" id="UP000242381">
    <property type="component" value="Unassembled WGS sequence"/>
</dbReference>
<dbReference type="OMA" id="WMCTINS"/>
<accession>A0A1X0S8G3</accession>
<proteinExistence type="predicted"/>
<reference evidence="3 4" key="1">
    <citation type="journal article" date="2016" name="Proc. Natl. Acad. Sci. U.S.A.">
        <title>Lipid metabolic changes in an early divergent fungus govern the establishment of a mutualistic symbiosis with endobacteria.</title>
        <authorList>
            <person name="Lastovetsky O.A."/>
            <person name="Gaspar M.L."/>
            <person name="Mondo S.J."/>
            <person name="LaButti K.M."/>
            <person name="Sandor L."/>
            <person name="Grigoriev I.V."/>
            <person name="Henry S.A."/>
            <person name="Pawlowska T.E."/>
        </authorList>
    </citation>
    <scope>NUCLEOTIDE SEQUENCE [LARGE SCALE GENOMIC DNA]</scope>
    <source>
        <strain evidence="3 4">ATCC 11559</strain>
    </source>
</reference>
<feature type="domain" description="PSP1 C-terminal" evidence="2">
    <location>
        <begin position="428"/>
        <end position="513"/>
    </location>
</feature>
<gene>
    <name evidence="3" type="ORF">BCV71DRAFT_212102</name>
</gene>
<evidence type="ECO:0000259" key="2">
    <source>
        <dbReference type="PROSITE" id="PS51411"/>
    </source>
</evidence>
<dbReference type="GO" id="GO:0005737">
    <property type="term" value="C:cytoplasm"/>
    <property type="evidence" value="ECO:0007669"/>
    <property type="project" value="TreeGrafter"/>
</dbReference>
<protein>
    <submittedName>
        <fullName evidence="3">PSP1-domain-containing protein</fullName>
    </submittedName>
</protein>
<name>A0A1X0S8G3_RHIZD</name>
<dbReference type="NCBIfam" id="NF041131">
    <property type="entry name" value="RicT_YaaT_fam"/>
    <property type="match status" value="1"/>
</dbReference>
<dbReference type="InterPro" id="IPR047767">
    <property type="entry name" value="PSP1-like"/>
</dbReference>
<dbReference type="AlphaFoldDB" id="A0A1X0S8G3"/>
<evidence type="ECO:0000313" key="4">
    <source>
        <dbReference type="Proteomes" id="UP000242381"/>
    </source>
</evidence>
<organism evidence="3 4">
    <name type="scientific">Rhizopus microsporus</name>
    <dbReference type="NCBI Taxonomy" id="58291"/>
    <lineage>
        <taxon>Eukaryota</taxon>
        <taxon>Fungi</taxon>
        <taxon>Fungi incertae sedis</taxon>
        <taxon>Mucoromycota</taxon>
        <taxon>Mucoromycotina</taxon>
        <taxon>Mucoromycetes</taxon>
        <taxon>Mucorales</taxon>
        <taxon>Mucorineae</taxon>
        <taxon>Rhizopodaceae</taxon>
        <taxon>Rhizopus</taxon>
    </lineage>
</organism>
<sequence length="521" mass="59853">MSRPVSSAFFNEPSKNEETNANTGWQPFGNRRPSLISPAMTTSNDLMTNDPLGRLQDYAFPPVQRNSAINTASNNEWSTNNAAAPWSVLNTGSMTSPTEYPDIASVPMLPEVSGEPFYREHRSMSYSFGFEEQWQLKHHFQQQQHHQLQQHYNMISSNKNTPLFSNNSGSTPSNLLDTMHEEEEEEEEEELLRARVRSKSSAAVMDIWSPLKDNRSNNAFHRRLSLAPISLPPPPILPTTSPLYTPQMSAGDRERIRRFSLTPLTLDTHNPFTTSSNHSSNNDNTNSALLAQRRHSLAGPTHISNMDALTETVESLAIQPHADNKKEDEMEEDINIDDMGKGVKFDSEVLSNVTFYAIEFKGGRSDIFYSPLPNFKQDDLVIVEADRGRDLGKISMENISRSQIESFYRSNRNIEDEPSEKKQEIYIKRIFRHARPDEITLLLAKGQDESKALLVCQSKIKQKKLNMQVVDAEYQWDRRKLTFYFVAEKRVDFRELVRELFKLYKTRIWMCTINSIKMFKK</sequence>
<dbReference type="PANTHER" id="PTHR43830:SF3">
    <property type="entry name" value="PROTEIN PSP1"/>
    <property type="match status" value="1"/>
</dbReference>
<feature type="region of interest" description="Disordered" evidence="1">
    <location>
        <begin position="1"/>
        <end position="34"/>
    </location>
</feature>
<dbReference type="PROSITE" id="PS51411">
    <property type="entry name" value="PSP1_C"/>
    <property type="match status" value="1"/>
</dbReference>
<dbReference type="PANTHER" id="PTHR43830">
    <property type="entry name" value="PROTEIN PSP1"/>
    <property type="match status" value="1"/>
</dbReference>
<dbReference type="VEuPathDB" id="FungiDB:BCV72DRAFT_228582"/>
<evidence type="ECO:0000313" key="3">
    <source>
        <dbReference type="EMBL" id="ORE20554.1"/>
    </source>
</evidence>
<dbReference type="InterPro" id="IPR007557">
    <property type="entry name" value="PSP1_C"/>
</dbReference>
<evidence type="ECO:0000256" key="1">
    <source>
        <dbReference type="SAM" id="MobiDB-lite"/>
    </source>
</evidence>
<dbReference type="EMBL" id="KV921292">
    <property type="protein sequence ID" value="ORE20554.1"/>
    <property type="molecule type" value="Genomic_DNA"/>
</dbReference>
<dbReference type="Pfam" id="PF04468">
    <property type="entry name" value="PSP1"/>
    <property type="match status" value="1"/>
</dbReference>